<keyword evidence="2" id="KW-1185">Reference proteome</keyword>
<dbReference type="EMBL" id="FMKA01000011">
    <property type="protein sequence ID" value="SCP97522.1"/>
    <property type="molecule type" value="Genomic_DNA"/>
</dbReference>
<dbReference type="RefSeq" id="WP_091233715.1">
    <property type="nucleotide sequence ID" value="NZ_FMKA01000011.1"/>
</dbReference>
<evidence type="ECO:0000313" key="2">
    <source>
        <dbReference type="Proteomes" id="UP000199315"/>
    </source>
</evidence>
<gene>
    <name evidence="1" type="ORF">SAMN05421730_101152</name>
</gene>
<proteinExistence type="predicted"/>
<evidence type="ECO:0000313" key="1">
    <source>
        <dbReference type="EMBL" id="SCP97522.1"/>
    </source>
</evidence>
<name>A0A1D3TU70_9FIRM</name>
<protein>
    <submittedName>
        <fullName evidence="1">Uncharacterized protein</fullName>
    </submittedName>
</protein>
<organism evidence="1 2">
    <name type="scientific">Anaerobium acetethylicum</name>
    <dbReference type="NCBI Taxonomy" id="1619234"/>
    <lineage>
        <taxon>Bacteria</taxon>
        <taxon>Bacillati</taxon>
        <taxon>Bacillota</taxon>
        <taxon>Clostridia</taxon>
        <taxon>Lachnospirales</taxon>
        <taxon>Lachnospiraceae</taxon>
        <taxon>Anaerobium</taxon>
    </lineage>
</organism>
<dbReference type="AlphaFoldDB" id="A0A1D3TU70"/>
<reference evidence="1 2" key="1">
    <citation type="submission" date="2016-09" db="EMBL/GenBank/DDBJ databases">
        <authorList>
            <person name="Capua I."/>
            <person name="De Benedictis P."/>
            <person name="Joannis T."/>
            <person name="Lombin L.H."/>
            <person name="Cattoli G."/>
        </authorList>
    </citation>
    <scope>NUCLEOTIDE SEQUENCE [LARGE SCALE GENOMIC DNA]</scope>
    <source>
        <strain evidence="1 2">GluBS11</strain>
    </source>
</reference>
<dbReference type="Proteomes" id="UP000199315">
    <property type="component" value="Unassembled WGS sequence"/>
</dbReference>
<accession>A0A1D3TU70</accession>
<sequence length="140" mass="16961">MEEYIKNKYNAFIGQWNPMLILSGYTNDKQYKNDWKSFNDDWCTRRYGELSTKEDIVELQNAVAQSIEMYEEQYNICDQDVFDLFKHMYCYCEGLRKVAQCYGNAHCSFEFDQDEINRMFSDLNQYVDRVEEIYVRLGYQ</sequence>